<dbReference type="GO" id="GO:0046930">
    <property type="term" value="C:pore complex"/>
    <property type="evidence" value="ECO:0007669"/>
    <property type="project" value="UniProtKB-KW"/>
</dbReference>
<gene>
    <name evidence="13" type="ORF">NB646_06000</name>
</gene>
<feature type="chain" id="PRO_5039570025" evidence="11">
    <location>
        <begin position="21"/>
        <end position="355"/>
    </location>
</feature>
<dbReference type="InterPro" id="IPR002299">
    <property type="entry name" value="Porin_Neis"/>
</dbReference>
<organism evidence="13">
    <name type="scientific">Oxalobacter aliiformigenes</name>
    <dbReference type="NCBI Taxonomy" id="2946593"/>
    <lineage>
        <taxon>Bacteria</taxon>
        <taxon>Pseudomonadati</taxon>
        <taxon>Pseudomonadota</taxon>
        <taxon>Betaproteobacteria</taxon>
        <taxon>Burkholderiales</taxon>
        <taxon>Oxalobacteraceae</taxon>
        <taxon>Oxalobacter</taxon>
    </lineage>
</organism>
<accession>A0A9E9LAB6</accession>
<comment type="subunit">
    <text evidence="2">Homotrimer.</text>
</comment>
<dbReference type="Pfam" id="PF13609">
    <property type="entry name" value="Porin_4"/>
    <property type="match status" value="1"/>
</dbReference>
<dbReference type="PANTHER" id="PTHR34501:SF9">
    <property type="entry name" value="MAJOR OUTER MEMBRANE PROTEIN P.IA"/>
    <property type="match status" value="1"/>
</dbReference>
<dbReference type="InterPro" id="IPR023614">
    <property type="entry name" value="Porin_dom_sf"/>
</dbReference>
<evidence type="ECO:0000259" key="12">
    <source>
        <dbReference type="Pfam" id="PF13609"/>
    </source>
</evidence>
<dbReference type="Proteomes" id="UP001164819">
    <property type="component" value="Chromosome"/>
</dbReference>
<dbReference type="EMBL" id="CP098251">
    <property type="protein sequence ID" value="WAV90425.1"/>
    <property type="molecule type" value="Genomic_DNA"/>
</dbReference>
<dbReference type="RefSeq" id="WP_269315507.1">
    <property type="nucleotide sequence ID" value="NZ_CP098251.1"/>
</dbReference>
<evidence type="ECO:0000256" key="1">
    <source>
        <dbReference type="ARBA" id="ARBA00004571"/>
    </source>
</evidence>
<dbReference type="GO" id="GO:0006811">
    <property type="term" value="P:monoatomic ion transport"/>
    <property type="evidence" value="ECO:0007669"/>
    <property type="project" value="UniProtKB-KW"/>
</dbReference>
<evidence type="ECO:0000256" key="2">
    <source>
        <dbReference type="ARBA" id="ARBA00011233"/>
    </source>
</evidence>
<keyword evidence="7" id="KW-0406">Ion transport</keyword>
<evidence type="ECO:0000256" key="6">
    <source>
        <dbReference type="ARBA" id="ARBA00022729"/>
    </source>
</evidence>
<keyword evidence="10" id="KW-0998">Cell outer membrane</keyword>
<evidence type="ECO:0000256" key="5">
    <source>
        <dbReference type="ARBA" id="ARBA00022692"/>
    </source>
</evidence>
<keyword evidence="9" id="KW-0472">Membrane</keyword>
<keyword evidence="5" id="KW-0812">Transmembrane</keyword>
<keyword evidence="8" id="KW-0626">Porin</keyword>
<dbReference type="GO" id="GO:0015288">
    <property type="term" value="F:porin activity"/>
    <property type="evidence" value="ECO:0007669"/>
    <property type="project" value="UniProtKB-KW"/>
</dbReference>
<comment type="subcellular location">
    <subcellularLocation>
        <location evidence="1">Cell outer membrane</location>
        <topology evidence="1">Multi-pass membrane protein</topology>
    </subcellularLocation>
</comment>
<dbReference type="PANTHER" id="PTHR34501">
    <property type="entry name" value="PROTEIN YDDL-RELATED"/>
    <property type="match status" value="1"/>
</dbReference>
<evidence type="ECO:0000256" key="4">
    <source>
        <dbReference type="ARBA" id="ARBA00022452"/>
    </source>
</evidence>
<proteinExistence type="predicted"/>
<dbReference type="PRINTS" id="PR00184">
    <property type="entry name" value="NEISSPPORIN"/>
</dbReference>
<feature type="signal peptide" evidence="11">
    <location>
        <begin position="1"/>
        <end position="20"/>
    </location>
</feature>
<protein>
    <submittedName>
        <fullName evidence="13">Porin</fullName>
    </submittedName>
</protein>
<dbReference type="Gene3D" id="2.40.160.10">
    <property type="entry name" value="Porin"/>
    <property type="match status" value="1"/>
</dbReference>
<keyword evidence="6 11" id="KW-0732">Signal</keyword>
<keyword evidence="4" id="KW-1134">Transmembrane beta strand</keyword>
<evidence type="ECO:0000256" key="9">
    <source>
        <dbReference type="ARBA" id="ARBA00023136"/>
    </source>
</evidence>
<evidence type="ECO:0000256" key="8">
    <source>
        <dbReference type="ARBA" id="ARBA00023114"/>
    </source>
</evidence>
<keyword evidence="3" id="KW-0813">Transport</keyword>
<dbReference type="SUPFAM" id="SSF56935">
    <property type="entry name" value="Porins"/>
    <property type="match status" value="1"/>
</dbReference>
<evidence type="ECO:0000256" key="3">
    <source>
        <dbReference type="ARBA" id="ARBA00022448"/>
    </source>
</evidence>
<feature type="domain" description="Porin" evidence="12">
    <location>
        <begin position="13"/>
        <end position="327"/>
    </location>
</feature>
<dbReference type="CDD" id="cd00342">
    <property type="entry name" value="gram_neg_porins"/>
    <property type="match status" value="1"/>
</dbReference>
<name>A0A9E9LAB6_9BURK</name>
<dbReference type="InterPro" id="IPR050298">
    <property type="entry name" value="Gram-neg_bact_OMP"/>
</dbReference>
<reference evidence="13" key="1">
    <citation type="journal article" date="2022" name="Front. Microbiol.">
        <title>New perspectives on an old grouping: The genomic and phenotypic variability of Oxalobacter formigenes and the implications for calcium oxalate stone prevention.</title>
        <authorList>
            <person name="Chmiel J.A."/>
            <person name="Carr C."/>
            <person name="Stuivenberg G.A."/>
            <person name="Venema R."/>
            <person name="Chanyi R.M."/>
            <person name="Al K.F."/>
            <person name="Giguere D."/>
            <person name="Say H."/>
            <person name="Akouris P.P."/>
            <person name="Dominguez Romero S.A."/>
            <person name="Kwong A."/>
            <person name="Tai V."/>
            <person name="Koval S.F."/>
            <person name="Razvi H."/>
            <person name="Bjazevic J."/>
            <person name="Burton J.P."/>
        </authorList>
    </citation>
    <scope>NUCLEOTIDE SEQUENCE</scope>
    <source>
        <strain evidence="13">OxK</strain>
    </source>
</reference>
<dbReference type="AlphaFoldDB" id="A0A9E9LAB6"/>
<dbReference type="InterPro" id="IPR033900">
    <property type="entry name" value="Gram_neg_porin_domain"/>
</dbReference>
<evidence type="ECO:0000256" key="7">
    <source>
        <dbReference type="ARBA" id="ARBA00023065"/>
    </source>
</evidence>
<dbReference type="GO" id="GO:0009279">
    <property type="term" value="C:cell outer membrane"/>
    <property type="evidence" value="ECO:0007669"/>
    <property type="project" value="UniProtKB-SubCell"/>
</dbReference>
<sequence>MKKTLIAAGLFSLLPAVAPAQTNINIYGVLDTGLVKESGSDVRMGDYMASRIGFRGTEDLGNGLKATFEMEQRFRLNNGNLTGNYRWDEKIRKRLGRDDDMEWTGYANVGLAGPWGSVRMGRVMTMVAETFTLVDPFDQNGIAASYSVNSLIHSQYTDNTVRYESPNVKGFEIGLAYSLGDDKHGDSDEDRFVRRVGNDGFAISPRYRNGPVLLLANYERVPDSDNSYRWDVGTTVELGNLRLSLGYERSIFRLDDVVTGESGNQTEWLAGLLYRMGPHQFLATYDRGEIDAGRYDGHANRYAVGYHYDFSKRTMLYSSLIHVDSSNDRVGSIYNSNGTARDSLTGIQIGLNHRF</sequence>
<evidence type="ECO:0000313" key="13">
    <source>
        <dbReference type="EMBL" id="WAV90425.1"/>
    </source>
</evidence>
<evidence type="ECO:0000256" key="10">
    <source>
        <dbReference type="ARBA" id="ARBA00023237"/>
    </source>
</evidence>
<evidence type="ECO:0000256" key="11">
    <source>
        <dbReference type="SAM" id="SignalP"/>
    </source>
</evidence>